<reference evidence="12" key="1">
    <citation type="submission" date="2016-06" db="EMBL/GenBank/DDBJ databases">
        <title>Parallel loss of symbiosis genes in relatives of nitrogen-fixing non-legume Parasponia.</title>
        <authorList>
            <person name="Van Velzen R."/>
            <person name="Holmer R."/>
            <person name="Bu F."/>
            <person name="Rutten L."/>
            <person name="Van Zeijl A."/>
            <person name="Liu W."/>
            <person name="Santuari L."/>
            <person name="Cao Q."/>
            <person name="Sharma T."/>
            <person name="Shen D."/>
            <person name="Roswanjaya Y."/>
            <person name="Wardhani T."/>
            <person name="Kalhor M.S."/>
            <person name="Jansen J."/>
            <person name="Van den Hoogen J."/>
            <person name="Gungor B."/>
            <person name="Hartog M."/>
            <person name="Hontelez J."/>
            <person name="Verver J."/>
            <person name="Yang W.-C."/>
            <person name="Schijlen E."/>
            <person name="Repin R."/>
            <person name="Schilthuizen M."/>
            <person name="Schranz E."/>
            <person name="Heidstra R."/>
            <person name="Miyata K."/>
            <person name="Fedorova E."/>
            <person name="Kohlen W."/>
            <person name="Bisseling T."/>
            <person name="Smit S."/>
            <person name="Geurts R."/>
        </authorList>
    </citation>
    <scope>NUCLEOTIDE SEQUENCE [LARGE SCALE GENOMIC DNA]</scope>
    <source>
        <strain evidence="12">cv. RG33-2</strain>
    </source>
</reference>
<feature type="region of interest" description="Disordered" evidence="9">
    <location>
        <begin position="707"/>
        <end position="736"/>
    </location>
</feature>
<dbReference type="GO" id="GO:0005737">
    <property type="term" value="C:cytoplasm"/>
    <property type="evidence" value="ECO:0007669"/>
    <property type="project" value="UniProtKB-SubCell"/>
</dbReference>
<dbReference type="InterPro" id="IPR057634">
    <property type="entry name" value="PAH_ZNF598/HEL2"/>
</dbReference>
<evidence type="ECO:0000256" key="4">
    <source>
        <dbReference type="ARBA" id="ARBA00022679"/>
    </source>
</evidence>
<keyword evidence="3" id="KW-0597">Phosphoprotein</keyword>
<dbReference type="GO" id="GO:0043022">
    <property type="term" value="F:ribosome binding"/>
    <property type="evidence" value="ECO:0007669"/>
    <property type="project" value="TreeGrafter"/>
</dbReference>
<feature type="compositionally biased region" description="Polar residues" evidence="9">
    <location>
        <begin position="367"/>
        <end position="385"/>
    </location>
</feature>
<keyword evidence="6 8" id="KW-0863">Zinc-finger</keyword>
<dbReference type="GO" id="GO:0072344">
    <property type="term" value="P:rescue of stalled ribosome"/>
    <property type="evidence" value="ECO:0007669"/>
    <property type="project" value="InterPro"/>
</dbReference>
<feature type="compositionally biased region" description="Polar residues" evidence="9">
    <location>
        <begin position="313"/>
        <end position="343"/>
    </location>
</feature>
<dbReference type="GO" id="GO:0061630">
    <property type="term" value="F:ubiquitin protein ligase activity"/>
    <property type="evidence" value="ECO:0007669"/>
    <property type="project" value="InterPro"/>
</dbReference>
<feature type="region of interest" description="Disordered" evidence="9">
    <location>
        <begin position="468"/>
        <end position="525"/>
    </location>
</feature>
<name>A0A2P5FKG5_TREOI</name>
<sequence length="804" mass="89000">MDDSCAVCAETLQWVAYGSCGHREVCSTCVIRLRFVCEDRHCCLCKSECRIIFVTKALGDYTRMINDFAIFPADPTEGQVGAYWYHEGTQAYFDDLDHYKMIKAMCRLSCSVCDKTNEQRSEGSKRKGEFQNVEQLKSHLVHRHRLSMCSLCLESKKVFICEQKLYTKAQLNQHTRTGDSEVDGSETERGGFMGHPMCEFCQTPLYGENELYSHMSTEHYTCHICQRQHPGQYEYYKNYDDLEASCALFSLIAGFPAFLIFRHNAKEHGGRMSRCKRIAALQIPVSFQYRRSNQQDRRGRGRGLPSDLADDQLSLTNQASVETANAETVRDTSSSAGAVSNPRETSVFESIVGSFESLTTADREQSSSHASRQSFTTAPLDNSSFPPLPVAPGRGRKKTRKLSTSTASHQAWSRANFSSPPNSLLPSSNQLRSVSNSGLLSSSSSHSTLQSRSITRNIRLTSSYESTVPLASSGSASSSRNSTSSSMVTHSTSAPNLVGRGSFENSVPSSPHVSAAQTGKAPTSNQTLLRTEDVNSANKSLVERIHMALDHDEKKYAALKEISSQYRQDLISTEEYLASVCQFGLSHLVLELARLCPDLEKQRELVETYNFNTRSCGSQENSLSNGSGRSKNRRSSKKGKEKCEENEIIASKDVLADNIISSMRILESNYKSLVGRVDVLSKDSHQPAKEKSKILIDDELLTNCHQSQNESSLSTTGDSFNKISGTGGGGNKQRKKTSKFLRNRLGNDAAEASELGSSNTGPDLPEEKIDDDKDPPEGLPVGGVWRNGGGQRLVTMTQRDRRKR</sequence>
<dbReference type="STRING" id="63057.A0A2P5FKG5"/>
<gene>
    <name evidence="11" type="ORF">TorRG33x02_058380</name>
</gene>
<feature type="region of interest" description="Disordered" evidence="9">
    <location>
        <begin position="748"/>
        <end position="804"/>
    </location>
</feature>
<proteinExistence type="predicted"/>
<comment type="subcellular location">
    <subcellularLocation>
        <location evidence="1">Cytoplasm</location>
    </subcellularLocation>
</comment>
<keyword evidence="7" id="KW-0862">Zinc</keyword>
<feature type="compositionally biased region" description="Polar residues" evidence="9">
    <location>
        <begin position="503"/>
        <end position="525"/>
    </location>
</feature>
<dbReference type="EMBL" id="JXTC01000025">
    <property type="protein sequence ID" value="PON98263.1"/>
    <property type="molecule type" value="Genomic_DNA"/>
</dbReference>
<keyword evidence="4" id="KW-0808">Transferase</keyword>
<feature type="region of interest" description="Disordered" evidence="9">
    <location>
        <begin position="290"/>
        <end position="343"/>
    </location>
</feature>
<feature type="compositionally biased region" description="Low complexity" evidence="9">
    <location>
        <begin position="416"/>
        <end position="453"/>
    </location>
</feature>
<evidence type="ECO:0000259" key="10">
    <source>
        <dbReference type="PROSITE" id="PS50089"/>
    </source>
</evidence>
<dbReference type="InParanoid" id="A0A2P5FKG5"/>
<evidence type="ECO:0000256" key="3">
    <source>
        <dbReference type="ARBA" id="ARBA00022553"/>
    </source>
</evidence>
<evidence type="ECO:0000256" key="5">
    <source>
        <dbReference type="ARBA" id="ARBA00022723"/>
    </source>
</evidence>
<keyword evidence="2" id="KW-0963">Cytoplasm</keyword>
<keyword evidence="12" id="KW-1185">Reference proteome</keyword>
<dbReference type="InterPro" id="IPR041888">
    <property type="entry name" value="RING-HC_ZNF598/HEL2"/>
</dbReference>
<dbReference type="PANTHER" id="PTHR22938">
    <property type="entry name" value="ZINC FINGER PROTEIN 598"/>
    <property type="match status" value="1"/>
</dbReference>
<feature type="compositionally biased region" description="Low complexity" evidence="9">
    <location>
        <begin position="471"/>
        <end position="494"/>
    </location>
</feature>
<feature type="compositionally biased region" description="Basic residues" evidence="9">
    <location>
        <begin position="630"/>
        <end position="640"/>
    </location>
</feature>
<dbReference type="GO" id="GO:0008270">
    <property type="term" value="F:zinc ion binding"/>
    <property type="evidence" value="ECO:0007669"/>
    <property type="project" value="UniProtKB-KW"/>
</dbReference>
<dbReference type="AlphaFoldDB" id="A0A2P5FKG5"/>
<keyword evidence="5" id="KW-0479">Metal-binding</keyword>
<accession>A0A2P5FKG5</accession>
<dbReference type="Pfam" id="PF25447">
    <property type="entry name" value="RING_ZNF598"/>
    <property type="match status" value="1"/>
</dbReference>
<comment type="caution">
    <text evidence="11">The sequence shown here is derived from an EMBL/GenBank/DDBJ whole genome shotgun (WGS) entry which is preliminary data.</text>
</comment>
<feature type="region of interest" description="Disordered" evidence="9">
    <location>
        <begin position="615"/>
        <end position="644"/>
    </location>
</feature>
<evidence type="ECO:0000256" key="2">
    <source>
        <dbReference type="ARBA" id="ARBA00022490"/>
    </source>
</evidence>
<protein>
    <submittedName>
        <fullName evidence="11">Zinc finger, RING-type</fullName>
    </submittedName>
</protein>
<feature type="compositionally biased region" description="Polar residues" evidence="9">
    <location>
        <begin position="402"/>
        <end position="415"/>
    </location>
</feature>
<evidence type="ECO:0000256" key="7">
    <source>
        <dbReference type="ARBA" id="ARBA00022833"/>
    </source>
</evidence>
<evidence type="ECO:0000256" key="8">
    <source>
        <dbReference type="PROSITE-ProRule" id="PRU00175"/>
    </source>
</evidence>
<dbReference type="PROSITE" id="PS50089">
    <property type="entry name" value="ZF_RING_2"/>
    <property type="match status" value="1"/>
</dbReference>
<dbReference type="Proteomes" id="UP000237000">
    <property type="component" value="Unassembled WGS sequence"/>
</dbReference>
<dbReference type="GO" id="GO:0016567">
    <property type="term" value="P:protein ubiquitination"/>
    <property type="evidence" value="ECO:0007669"/>
    <property type="project" value="TreeGrafter"/>
</dbReference>
<evidence type="ECO:0000313" key="11">
    <source>
        <dbReference type="EMBL" id="PON98263.1"/>
    </source>
</evidence>
<dbReference type="InterPro" id="IPR044288">
    <property type="entry name" value="ZNF598/HEL2"/>
</dbReference>
<evidence type="ECO:0000313" key="12">
    <source>
        <dbReference type="Proteomes" id="UP000237000"/>
    </source>
</evidence>
<organism evidence="11 12">
    <name type="scientific">Trema orientale</name>
    <name type="common">Charcoal tree</name>
    <name type="synonym">Celtis orientalis</name>
    <dbReference type="NCBI Taxonomy" id="63057"/>
    <lineage>
        <taxon>Eukaryota</taxon>
        <taxon>Viridiplantae</taxon>
        <taxon>Streptophyta</taxon>
        <taxon>Embryophyta</taxon>
        <taxon>Tracheophyta</taxon>
        <taxon>Spermatophyta</taxon>
        <taxon>Magnoliopsida</taxon>
        <taxon>eudicotyledons</taxon>
        <taxon>Gunneridae</taxon>
        <taxon>Pentapetalae</taxon>
        <taxon>rosids</taxon>
        <taxon>fabids</taxon>
        <taxon>Rosales</taxon>
        <taxon>Cannabaceae</taxon>
        <taxon>Trema</taxon>
    </lineage>
</organism>
<feature type="region of interest" description="Disordered" evidence="9">
    <location>
        <begin position="359"/>
        <end position="453"/>
    </location>
</feature>
<feature type="compositionally biased region" description="Polar residues" evidence="9">
    <location>
        <begin position="707"/>
        <end position="724"/>
    </location>
</feature>
<feature type="domain" description="RING-type" evidence="10">
    <location>
        <begin position="5"/>
        <end position="46"/>
    </location>
</feature>
<evidence type="ECO:0000256" key="9">
    <source>
        <dbReference type="SAM" id="MobiDB-lite"/>
    </source>
</evidence>
<dbReference type="OrthoDB" id="3838338at2759"/>
<evidence type="ECO:0000256" key="1">
    <source>
        <dbReference type="ARBA" id="ARBA00004496"/>
    </source>
</evidence>
<evidence type="ECO:0000256" key="6">
    <source>
        <dbReference type="ARBA" id="ARBA00022771"/>
    </source>
</evidence>
<dbReference type="Pfam" id="PF23202">
    <property type="entry name" value="PAH_ZNF598"/>
    <property type="match status" value="1"/>
</dbReference>
<dbReference type="InterPro" id="IPR001841">
    <property type="entry name" value="Znf_RING"/>
</dbReference>
<dbReference type="PANTHER" id="PTHR22938:SF19">
    <property type="entry name" value="RING-TYPE E3 UBIQUITIN TRANSFERASE"/>
    <property type="match status" value="1"/>
</dbReference>
<dbReference type="CDD" id="cd16615">
    <property type="entry name" value="RING-HC_ZNF598"/>
    <property type="match status" value="1"/>
</dbReference>